<dbReference type="InterPro" id="IPR038460">
    <property type="entry name" value="AcetylCoA_hyd_C_sf"/>
</dbReference>
<dbReference type="EMBL" id="CP053069">
    <property type="protein sequence ID" value="QJR10474.1"/>
    <property type="molecule type" value="Genomic_DNA"/>
</dbReference>
<evidence type="ECO:0000313" key="2">
    <source>
        <dbReference type="EMBL" id="QJR10474.1"/>
    </source>
</evidence>
<accession>A0A6M4GVI1</accession>
<keyword evidence="3" id="KW-1185">Reference proteome</keyword>
<dbReference type="Pfam" id="PF13336">
    <property type="entry name" value="AcetylCoA_hyd_C"/>
    <property type="match status" value="1"/>
</dbReference>
<evidence type="ECO:0000259" key="1">
    <source>
        <dbReference type="Pfam" id="PF13336"/>
    </source>
</evidence>
<dbReference type="PANTHER" id="PTHR21432">
    <property type="entry name" value="ACETYL-COA HYDROLASE-RELATED"/>
    <property type="match status" value="1"/>
</dbReference>
<reference evidence="2 3" key="1">
    <citation type="submission" date="2020-04" db="EMBL/GenBank/DDBJ databases">
        <title>Usitatibacter rugosus gen. nov., sp. nov. and Usitatibacter palustris sp. nov., novel members of Usitatibacteraceae fam. nov. within the order Nitrosomonadales isolated from soil.</title>
        <authorList>
            <person name="Huber K.J."/>
            <person name="Neumann-Schaal M."/>
            <person name="Geppert A."/>
            <person name="Luckner M."/>
            <person name="Wanner G."/>
            <person name="Overmann J."/>
        </authorList>
    </citation>
    <scope>NUCLEOTIDE SEQUENCE [LARGE SCALE GENOMIC DNA]</scope>
    <source>
        <strain evidence="2 3">0125_3</strain>
    </source>
</reference>
<dbReference type="Gene3D" id="3.30.750.70">
    <property type="entry name" value="4-hydroxybutyrate coenzyme like domains"/>
    <property type="match status" value="1"/>
</dbReference>
<dbReference type="KEGG" id="uru:DSM104443_01538"/>
<sequence>MPTTRTASLEAAVDAILAVTGGQVACGTPLGLGKPVTLLNALYGRVKANGILRLDILTALSLDIPRSKGGLEGRFLDPFVRRVFEGVPRLDYIRDLAAGRMPPNVGLYEFYFRPGSMLAFPAAQQNYLSSNYTHAGRDMVARGANVVAAMIAERDGRFSLSCNPDLTADVAQGMRASGRPCIVVGVVNRKLPFMLGDAEVPESFFDVIVDSPEHEHALFGVPNPSLDTADHAIGLYASSLVKDGGTLQLGIGSIGDGVAHWLRERHVQPDTYREMALALGIDRYEALVAAEGGFGPFAEGLFASSEMFTWGMMCLMQAGVIRRRAEGDSGPALQAGFFMGPREFYRVLRELPEAEREKILMTSVTRVNDLFGEEATARRQRHDARFINVCMMMTLFGAAVSDALADGRVVSGVGGQYNFVAMAHALERARSVLLLRSTREAAGRVESNIVFNYGHTTIPRHLRDIAVTEYGIADLRGRTDGEVAAALIGIADARFQDGLANAAKAAGKLPADWKVPFATRSNTPEQLAAKLAPLVARGALPSFPLGTDFDEVEQRLLPALAWLKANAHRKVALAMQALSATATAGDAPALERMALVHPESFGEHFQRKLLLLALRRTAPAAP</sequence>
<dbReference type="AlphaFoldDB" id="A0A6M4GVI1"/>
<dbReference type="SUPFAM" id="SSF100950">
    <property type="entry name" value="NagB/RpiA/CoA transferase-like"/>
    <property type="match status" value="1"/>
</dbReference>
<feature type="domain" description="Acetyl-CoA hydrolase/transferase C-terminal" evidence="1">
    <location>
        <begin position="340"/>
        <end position="502"/>
    </location>
</feature>
<keyword evidence="2" id="KW-0808">Transferase</keyword>
<dbReference type="InterPro" id="IPR037171">
    <property type="entry name" value="NagB/RpiA_transferase-like"/>
</dbReference>
<evidence type="ECO:0000313" key="3">
    <source>
        <dbReference type="Proteomes" id="UP000501534"/>
    </source>
</evidence>
<dbReference type="Gene3D" id="3.40.1080.20">
    <property type="entry name" value="Acetyl-CoA hydrolase/transferase C-terminal domain"/>
    <property type="match status" value="1"/>
</dbReference>
<dbReference type="InterPro" id="IPR046433">
    <property type="entry name" value="ActCoA_hydro"/>
</dbReference>
<proteinExistence type="predicted"/>
<gene>
    <name evidence="2" type="ORF">DSM104443_01538</name>
</gene>
<name>A0A6M4GVI1_9PROT</name>
<dbReference type="GO" id="GO:0006083">
    <property type="term" value="P:acetate metabolic process"/>
    <property type="evidence" value="ECO:0007669"/>
    <property type="project" value="InterPro"/>
</dbReference>
<dbReference type="EC" id="2.8.3.-" evidence="2"/>
<organism evidence="2 3">
    <name type="scientific">Usitatibacter rugosus</name>
    <dbReference type="NCBI Taxonomy" id="2732067"/>
    <lineage>
        <taxon>Bacteria</taxon>
        <taxon>Pseudomonadati</taxon>
        <taxon>Pseudomonadota</taxon>
        <taxon>Betaproteobacteria</taxon>
        <taxon>Nitrosomonadales</taxon>
        <taxon>Usitatibacteraceae</taxon>
        <taxon>Usitatibacter</taxon>
    </lineage>
</organism>
<dbReference type="PANTHER" id="PTHR21432:SF20">
    <property type="entry name" value="ACETYL-COA HYDROLASE"/>
    <property type="match status" value="1"/>
</dbReference>
<dbReference type="Gene3D" id="3.40.1080.10">
    <property type="entry name" value="Glutaconate Coenzyme A-transferase"/>
    <property type="match status" value="1"/>
</dbReference>
<dbReference type="RefSeq" id="WP_171091012.1">
    <property type="nucleotide sequence ID" value="NZ_CP053069.1"/>
</dbReference>
<dbReference type="InterPro" id="IPR026888">
    <property type="entry name" value="AcetylCoA_hyd_C"/>
</dbReference>
<protein>
    <submittedName>
        <fullName evidence="2">Butyrate:acetyl-CoA coenzyme A-transferase</fullName>
        <ecNumber evidence="2">2.8.3.-</ecNumber>
    </submittedName>
</protein>
<dbReference type="GO" id="GO:0008775">
    <property type="term" value="F:acetate CoA-transferase activity"/>
    <property type="evidence" value="ECO:0007669"/>
    <property type="project" value="InterPro"/>
</dbReference>
<dbReference type="Proteomes" id="UP000501534">
    <property type="component" value="Chromosome"/>
</dbReference>